<evidence type="ECO:0000313" key="3">
    <source>
        <dbReference type="EMBL" id="RIQ16011.1"/>
    </source>
</evidence>
<name>A0A418KK22_9ACTN</name>
<keyword evidence="2" id="KW-1133">Transmembrane helix</keyword>
<comment type="caution">
    <text evidence="3">The sequence shown here is derived from an EMBL/GenBank/DDBJ whole genome shotgun (WGS) entry which is preliminary data.</text>
</comment>
<dbReference type="AlphaFoldDB" id="A0A418KK22"/>
<keyword evidence="2" id="KW-0812">Transmembrane</keyword>
<accession>A0A418KK22</accession>
<feature type="transmembrane region" description="Helical" evidence="2">
    <location>
        <begin position="51"/>
        <end position="71"/>
    </location>
</feature>
<dbReference type="RefSeq" id="WP_199702181.1">
    <property type="nucleotide sequence ID" value="NZ_QUAL01000282.1"/>
</dbReference>
<evidence type="ECO:0000256" key="2">
    <source>
        <dbReference type="SAM" id="Phobius"/>
    </source>
</evidence>
<protein>
    <submittedName>
        <fullName evidence="3">Uncharacterized protein</fullName>
    </submittedName>
</protein>
<dbReference type="Proteomes" id="UP000284057">
    <property type="component" value="Unassembled WGS sequence"/>
</dbReference>
<evidence type="ECO:0000313" key="4">
    <source>
        <dbReference type="Proteomes" id="UP000284057"/>
    </source>
</evidence>
<reference evidence="3 4" key="1">
    <citation type="submission" date="2018-09" db="EMBL/GenBank/DDBJ databases">
        <title>Isolation, diversity and antifungal activity of actinobacteria from wheat.</title>
        <authorList>
            <person name="Han C."/>
        </authorList>
    </citation>
    <scope>NUCLEOTIDE SEQUENCE [LARGE SCALE GENOMIC DNA]</scope>
    <source>
        <strain evidence="3 4">NEAU-YY265</strain>
    </source>
</reference>
<gene>
    <name evidence="3" type="ORF">DY240_23280</name>
</gene>
<feature type="region of interest" description="Disordered" evidence="1">
    <location>
        <begin position="93"/>
        <end position="141"/>
    </location>
</feature>
<feature type="compositionally biased region" description="Low complexity" evidence="1">
    <location>
        <begin position="120"/>
        <end position="141"/>
    </location>
</feature>
<feature type="non-terminal residue" evidence="3">
    <location>
        <position position="1"/>
    </location>
</feature>
<keyword evidence="2" id="KW-0472">Membrane</keyword>
<organism evidence="3 4">
    <name type="scientific">Jiangella rhizosphaerae</name>
    <dbReference type="NCBI Taxonomy" id="2293569"/>
    <lineage>
        <taxon>Bacteria</taxon>
        <taxon>Bacillati</taxon>
        <taxon>Actinomycetota</taxon>
        <taxon>Actinomycetes</taxon>
        <taxon>Jiangellales</taxon>
        <taxon>Jiangellaceae</taxon>
        <taxon>Jiangella</taxon>
    </lineage>
</organism>
<keyword evidence="4" id="KW-1185">Reference proteome</keyword>
<sequence>AAVGAVVLLAGPRRPWLTRLAPALAAGAVLLAGLVVALRPWPGPSPGAHSGLAQGLVLIAIALAVIGSVAWQRAGSVAEDDEYVRIDAMFDPAANGATPAGYRPTVKTVEPENGREPSWTSESTARGSRSSSRTRGSSRSS</sequence>
<dbReference type="EMBL" id="QUAL01000282">
    <property type="protein sequence ID" value="RIQ16011.1"/>
    <property type="molecule type" value="Genomic_DNA"/>
</dbReference>
<feature type="transmembrane region" description="Helical" evidence="2">
    <location>
        <begin position="20"/>
        <end position="39"/>
    </location>
</feature>
<proteinExistence type="predicted"/>
<evidence type="ECO:0000256" key="1">
    <source>
        <dbReference type="SAM" id="MobiDB-lite"/>
    </source>
</evidence>